<dbReference type="GeneID" id="14873531"/>
<evidence type="ECO:0008006" key="4">
    <source>
        <dbReference type="Google" id="ProtNLM"/>
    </source>
</evidence>
<evidence type="ECO:0000313" key="2">
    <source>
        <dbReference type="EMBL" id="EGG21378.1"/>
    </source>
</evidence>
<dbReference type="RefSeq" id="XP_004359228.1">
    <property type="nucleotide sequence ID" value="XM_004359171.1"/>
</dbReference>
<feature type="transmembrane region" description="Helical" evidence="1">
    <location>
        <begin position="225"/>
        <end position="247"/>
    </location>
</feature>
<feature type="transmembrane region" description="Helical" evidence="1">
    <location>
        <begin position="259"/>
        <end position="279"/>
    </location>
</feature>
<keyword evidence="1" id="KW-0812">Transmembrane</keyword>
<keyword evidence="1" id="KW-0472">Membrane</keyword>
<dbReference type="KEGG" id="dfa:DFA_01259"/>
<dbReference type="AlphaFoldDB" id="F4PRU2"/>
<dbReference type="OMA" id="HYVIGTC"/>
<organism evidence="2 3">
    <name type="scientific">Cavenderia fasciculata</name>
    <name type="common">Slime mold</name>
    <name type="synonym">Dictyostelium fasciculatum</name>
    <dbReference type="NCBI Taxonomy" id="261658"/>
    <lineage>
        <taxon>Eukaryota</taxon>
        <taxon>Amoebozoa</taxon>
        <taxon>Evosea</taxon>
        <taxon>Eumycetozoa</taxon>
        <taxon>Dictyostelia</taxon>
        <taxon>Acytosteliales</taxon>
        <taxon>Cavenderiaceae</taxon>
        <taxon>Cavenderia</taxon>
    </lineage>
</organism>
<feature type="transmembrane region" description="Helical" evidence="1">
    <location>
        <begin position="59"/>
        <end position="78"/>
    </location>
</feature>
<gene>
    <name evidence="2" type="ORF">DFA_01259</name>
</gene>
<accession>F4PRU2</accession>
<name>F4PRU2_CACFS</name>
<keyword evidence="3" id="KW-1185">Reference proteome</keyword>
<dbReference type="OrthoDB" id="20993at2759"/>
<reference evidence="3" key="1">
    <citation type="journal article" date="2011" name="Genome Res.">
        <title>Phylogeny-wide analysis of social amoeba genomes highlights ancient origins for complex intercellular communication.</title>
        <authorList>
            <person name="Heidel A.J."/>
            <person name="Lawal H.M."/>
            <person name="Felder M."/>
            <person name="Schilde C."/>
            <person name="Helps N.R."/>
            <person name="Tunggal B."/>
            <person name="Rivero F."/>
            <person name="John U."/>
            <person name="Schleicher M."/>
            <person name="Eichinger L."/>
            <person name="Platzer M."/>
            <person name="Noegel A.A."/>
            <person name="Schaap P."/>
            <person name="Gloeckner G."/>
        </authorList>
    </citation>
    <scope>NUCLEOTIDE SEQUENCE [LARGE SCALE GENOMIC DNA]</scope>
    <source>
        <strain evidence="3">SH3</strain>
    </source>
</reference>
<protein>
    <recommendedName>
        <fullName evidence="4">Transmembrane protein</fullName>
    </recommendedName>
</protein>
<keyword evidence="1" id="KW-1133">Transmembrane helix</keyword>
<evidence type="ECO:0000313" key="3">
    <source>
        <dbReference type="Proteomes" id="UP000007797"/>
    </source>
</evidence>
<proteinExistence type="predicted"/>
<dbReference type="Proteomes" id="UP000007797">
    <property type="component" value="Unassembled WGS sequence"/>
</dbReference>
<feature type="transmembrane region" description="Helical" evidence="1">
    <location>
        <begin position="286"/>
        <end position="307"/>
    </location>
</feature>
<sequence length="317" mass="36415">MNQQLHNDLDQQQQNFHNEMWRRRLAAGHNINGINNNNGGGFINNITRRVGDLLPSKDSSFSIFAFMVALFWFIFYLADVQTNINVYQHYVIGTCYFQRFHNIEWTQSEESYTFHGIVEVLVNTNKNTKLELNELYPSVIIMSSQQQSLIESNNQNNQQNNQQNNRKYLYLPFRTNLSIEQPVEEISYLSKHPPVEVANDAGPFSHPHKCFFHPLSKEVASERSVLPLVSVGLLAICSVAVVILMFLPSLRLKFDQQVPLILFFYAIVQLATLNIGGSIDYTIKDLLGAVITRVVVIIVGDVLYEYLSFNTSSRFHY</sequence>
<dbReference type="EMBL" id="GL883010">
    <property type="protein sequence ID" value="EGG21378.1"/>
    <property type="molecule type" value="Genomic_DNA"/>
</dbReference>
<evidence type="ECO:0000256" key="1">
    <source>
        <dbReference type="SAM" id="Phobius"/>
    </source>
</evidence>